<dbReference type="SUPFAM" id="SSF52540">
    <property type="entry name" value="P-loop containing nucleoside triphosphate hydrolases"/>
    <property type="match status" value="1"/>
</dbReference>
<dbReference type="InterPro" id="IPR050683">
    <property type="entry name" value="Bact_Polysacc_Export_ATP-bd"/>
</dbReference>
<evidence type="ECO:0000256" key="1">
    <source>
        <dbReference type="ARBA" id="ARBA00005417"/>
    </source>
</evidence>
<dbReference type="PROSITE" id="PS50893">
    <property type="entry name" value="ABC_TRANSPORTER_2"/>
    <property type="match status" value="1"/>
</dbReference>
<keyword evidence="4 6" id="KW-0067">ATP-binding</keyword>
<dbReference type="InterPro" id="IPR003593">
    <property type="entry name" value="AAA+_ATPase"/>
</dbReference>
<protein>
    <submittedName>
        <fullName evidence="6">Teichoic acids export ATP-binding protein TagH</fullName>
    </submittedName>
</protein>
<organism evidence="6 7">
    <name type="scientific">Pelotomaculum schinkii</name>
    <dbReference type="NCBI Taxonomy" id="78350"/>
    <lineage>
        <taxon>Bacteria</taxon>
        <taxon>Bacillati</taxon>
        <taxon>Bacillota</taxon>
        <taxon>Clostridia</taxon>
        <taxon>Eubacteriales</taxon>
        <taxon>Desulfotomaculaceae</taxon>
        <taxon>Pelotomaculum</taxon>
    </lineage>
</organism>
<dbReference type="InterPro" id="IPR003439">
    <property type="entry name" value="ABC_transporter-like_ATP-bd"/>
</dbReference>
<evidence type="ECO:0000259" key="5">
    <source>
        <dbReference type="PROSITE" id="PS50893"/>
    </source>
</evidence>
<comment type="caution">
    <text evidence="6">The sequence shown here is derived from an EMBL/GenBank/DDBJ whole genome shotgun (WGS) entry which is preliminary data.</text>
</comment>
<dbReference type="EMBL" id="QFGA01000003">
    <property type="protein sequence ID" value="TEB04610.1"/>
    <property type="molecule type" value="Genomic_DNA"/>
</dbReference>
<dbReference type="Gene3D" id="3.40.50.300">
    <property type="entry name" value="P-loop containing nucleotide triphosphate hydrolases"/>
    <property type="match status" value="1"/>
</dbReference>
<dbReference type="InterPro" id="IPR027417">
    <property type="entry name" value="P-loop_NTPase"/>
</dbReference>
<name>A0A4Y7R7K1_9FIRM</name>
<evidence type="ECO:0000256" key="4">
    <source>
        <dbReference type="ARBA" id="ARBA00022840"/>
    </source>
</evidence>
<proteinExistence type="inferred from homology"/>
<dbReference type="InterPro" id="IPR029439">
    <property type="entry name" value="Wzt_C"/>
</dbReference>
<keyword evidence="2" id="KW-0813">Transport</keyword>
<dbReference type="InterPro" id="IPR015860">
    <property type="entry name" value="ABC_transpr_TagH-like"/>
</dbReference>
<comment type="similarity">
    <text evidence="1">Belongs to the ABC transporter superfamily.</text>
</comment>
<evidence type="ECO:0000313" key="7">
    <source>
        <dbReference type="Proteomes" id="UP000298324"/>
    </source>
</evidence>
<dbReference type="GO" id="GO:0005524">
    <property type="term" value="F:ATP binding"/>
    <property type="evidence" value="ECO:0007669"/>
    <property type="project" value="UniProtKB-KW"/>
</dbReference>
<keyword evidence="3" id="KW-0547">Nucleotide-binding</keyword>
<dbReference type="SMART" id="SM00382">
    <property type="entry name" value="AAA"/>
    <property type="match status" value="1"/>
</dbReference>
<dbReference type="CDD" id="cd10147">
    <property type="entry name" value="Wzt_C-like"/>
    <property type="match status" value="1"/>
</dbReference>
<keyword evidence="7" id="KW-1185">Reference proteome</keyword>
<reference evidence="6 7" key="1">
    <citation type="journal article" date="2018" name="Environ. Microbiol.">
        <title>Novel energy conservation strategies and behaviour of Pelotomaculum schinkii driving syntrophic propionate catabolism.</title>
        <authorList>
            <person name="Hidalgo-Ahumada C.A.P."/>
            <person name="Nobu M.K."/>
            <person name="Narihiro T."/>
            <person name="Tamaki H."/>
            <person name="Liu W.T."/>
            <person name="Kamagata Y."/>
            <person name="Stams A.J.M."/>
            <person name="Imachi H."/>
            <person name="Sousa D.Z."/>
        </authorList>
    </citation>
    <scope>NUCLEOTIDE SEQUENCE [LARGE SCALE GENOMIC DNA]</scope>
    <source>
        <strain evidence="6 7">HH</strain>
    </source>
</reference>
<evidence type="ECO:0000256" key="3">
    <source>
        <dbReference type="ARBA" id="ARBA00022741"/>
    </source>
</evidence>
<accession>A0A4Y7R7K1</accession>
<dbReference type="GO" id="GO:0140359">
    <property type="term" value="F:ABC-type transporter activity"/>
    <property type="evidence" value="ECO:0007669"/>
    <property type="project" value="InterPro"/>
</dbReference>
<dbReference type="PANTHER" id="PTHR46743:SF2">
    <property type="entry name" value="TEICHOIC ACIDS EXPORT ATP-BINDING PROTEIN TAGH"/>
    <property type="match status" value="1"/>
</dbReference>
<evidence type="ECO:0000256" key="2">
    <source>
        <dbReference type="ARBA" id="ARBA00022448"/>
    </source>
</evidence>
<gene>
    <name evidence="6" type="primary">tagH</name>
    <name evidence="6" type="ORF">Psch_03371</name>
</gene>
<dbReference type="PANTHER" id="PTHR46743">
    <property type="entry name" value="TEICHOIC ACIDS EXPORT ATP-BINDING PROTEIN TAGH"/>
    <property type="match status" value="1"/>
</dbReference>
<feature type="domain" description="ABC transporter" evidence="5">
    <location>
        <begin position="50"/>
        <end position="274"/>
    </location>
</feature>
<dbReference type="Pfam" id="PF00005">
    <property type="entry name" value="ABC_tran"/>
    <property type="match status" value="1"/>
</dbReference>
<evidence type="ECO:0000313" key="6">
    <source>
        <dbReference type="EMBL" id="TEB04610.1"/>
    </source>
</evidence>
<sequence>MLPSASGGFRKLERGLRMSSDDIAIRISNLSKCYFIYDRSQDRLKQYLYPRLQKLMGRQPKNYFREFWALRDISLEVKKGEIVGIIGRNGSGKSTLLQIICGILTQTSGTFETKGRVAALLELGSGFNPEFTGRENVYMNGAIIGLSKEEIDARFDDITAFADIGEFIEQPIKMYSSGMVVRLAFAVSACVEPDILIVDEALAVGDAKFQAKCFRRFEELVSRGATILFVTHSTEQVVRHCDWALLLDKGQIVMRGHSRDIVNAYLDMLFGVERVKRPDSDLKTKNLQIAGNAQNISRFETDKFENRAGYNTYEFRWGNHDAEIFDFCISSGGNLNVTRIETGQPVIMTIWVKFHRRVELPIYGLTIKTPDGVTVFGSNSRDFDNGPLFLAGERGICKVSFTLRNQHLGAGEYLLSFGVAEEQAGEIVPLDRRYDAVCLQVLNHSSRAFGLVDCSMNVEVTAVS</sequence>
<dbReference type="GO" id="GO:0016887">
    <property type="term" value="F:ATP hydrolysis activity"/>
    <property type="evidence" value="ECO:0007669"/>
    <property type="project" value="InterPro"/>
</dbReference>
<dbReference type="Pfam" id="PF14524">
    <property type="entry name" value="Wzt_C"/>
    <property type="match status" value="1"/>
</dbReference>
<dbReference type="AlphaFoldDB" id="A0A4Y7R7K1"/>
<dbReference type="CDD" id="cd03220">
    <property type="entry name" value="ABC_KpsT_Wzt"/>
    <property type="match status" value="1"/>
</dbReference>
<dbReference type="Proteomes" id="UP000298324">
    <property type="component" value="Unassembled WGS sequence"/>
</dbReference>
<dbReference type="GO" id="GO:0016020">
    <property type="term" value="C:membrane"/>
    <property type="evidence" value="ECO:0007669"/>
    <property type="project" value="InterPro"/>
</dbReference>
<dbReference type="Gene3D" id="2.70.50.60">
    <property type="entry name" value="abc- transporter (atp binding component) like domain"/>
    <property type="match status" value="1"/>
</dbReference>